<keyword evidence="2" id="KW-1185">Reference proteome</keyword>
<dbReference type="EMBL" id="CM035423">
    <property type="protein sequence ID" value="KAH7366263.1"/>
    <property type="molecule type" value="Genomic_DNA"/>
</dbReference>
<sequence>MLGIVSRLEACSLCIFSCVFLLTENRDDKSW</sequence>
<dbReference type="Proteomes" id="UP000825935">
    <property type="component" value="Chromosome 18"/>
</dbReference>
<comment type="caution">
    <text evidence="1">The sequence shown here is derived from an EMBL/GenBank/DDBJ whole genome shotgun (WGS) entry which is preliminary data.</text>
</comment>
<organism evidence="1 2">
    <name type="scientific">Ceratopteris richardii</name>
    <name type="common">Triangle waterfern</name>
    <dbReference type="NCBI Taxonomy" id="49495"/>
    <lineage>
        <taxon>Eukaryota</taxon>
        <taxon>Viridiplantae</taxon>
        <taxon>Streptophyta</taxon>
        <taxon>Embryophyta</taxon>
        <taxon>Tracheophyta</taxon>
        <taxon>Polypodiopsida</taxon>
        <taxon>Polypodiidae</taxon>
        <taxon>Polypodiales</taxon>
        <taxon>Pteridineae</taxon>
        <taxon>Pteridaceae</taxon>
        <taxon>Parkerioideae</taxon>
        <taxon>Ceratopteris</taxon>
    </lineage>
</organism>
<protein>
    <submittedName>
        <fullName evidence="1">Uncharacterized protein</fullName>
    </submittedName>
</protein>
<proteinExistence type="predicted"/>
<evidence type="ECO:0000313" key="2">
    <source>
        <dbReference type="Proteomes" id="UP000825935"/>
    </source>
</evidence>
<accession>A0A8T2SVC1</accession>
<name>A0A8T2SVC1_CERRI</name>
<gene>
    <name evidence="1" type="ORF">KP509_18G070300</name>
</gene>
<evidence type="ECO:0000313" key="1">
    <source>
        <dbReference type="EMBL" id="KAH7366263.1"/>
    </source>
</evidence>
<dbReference type="AlphaFoldDB" id="A0A8T2SVC1"/>
<reference evidence="1" key="1">
    <citation type="submission" date="2021-08" db="EMBL/GenBank/DDBJ databases">
        <title>WGS assembly of Ceratopteris richardii.</title>
        <authorList>
            <person name="Marchant D.B."/>
            <person name="Chen G."/>
            <person name="Jenkins J."/>
            <person name="Shu S."/>
            <person name="Leebens-Mack J."/>
            <person name="Grimwood J."/>
            <person name="Schmutz J."/>
            <person name="Soltis P."/>
            <person name="Soltis D."/>
            <person name="Chen Z.-H."/>
        </authorList>
    </citation>
    <scope>NUCLEOTIDE SEQUENCE</scope>
    <source>
        <strain evidence="1">Whitten #5841</strain>
        <tissue evidence="1">Leaf</tissue>
    </source>
</reference>